<evidence type="ECO:0000313" key="9">
    <source>
        <dbReference type="Proteomes" id="UP000265581"/>
    </source>
</evidence>
<dbReference type="PROSITE" id="PS51012">
    <property type="entry name" value="ABC_TM2"/>
    <property type="match status" value="1"/>
</dbReference>
<dbReference type="PIRSF" id="PIRSF006648">
    <property type="entry name" value="DrrB"/>
    <property type="match status" value="1"/>
</dbReference>
<comment type="caution">
    <text evidence="8">The sequence shown here is derived from an EMBL/GenBank/DDBJ whole genome shotgun (WGS) entry which is preliminary data.</text>
</comment>
<dbReference type="GO" id="GO:0046677">
    <property type="term" value="P:response to antibiotic"/>
    <property type="evidence" value="ECO:0007669"/>
    <property type="project" value="UniProtKB-KW"/>
</dbReference>
<dbReference type="InterPro" id="IPR047817">
    <property type="entry name" value="ABC2_TM_bact-type"/>
</dbReference>
<dbReference type="Proteomes" id="UP000265581">
    <property type="component" value="Unassembled WGS sequence"/>
</dbReference>
<evidence type="ECO:0000256" key="1">
    <source>
        <dbReference type="ARBA" id="ARBA00004141"/>
    </source>
</evidence>
<evidence type="ECO:0000256" key="3">
    <source>
        <dbReference type="ARBA" id="ARBA00022989"/>
    </source>
</evidence>
<evidence type="ECO:0000313" key="8">
    <source>
        <dbReference type="EMBL" id="REK70255.1"/>
    </source>
</evidence>
<accession>A0A371P2X5</accession>
<feature type="transmembrane region" description="Helical" evidence="6">
    <location>
        <begin position="182"/>
        <end position="202"/>
    </location>
</feature>
<keyword evidence="2 6" id="KW-0812">Transmembrane</keyword>
<dbReference type="InterPro" id="IPR013525">
    <property type="entry name" value="ABC2_TM"/>
</dbReference>
<dbReference type="InterPro" id="IPR000412">
    <property type="entry name" value="ABC_2_transport"/>
</dbReference>
<feature type="transmembrane region" description="Helical" evidence="6">
    <location>
        <begin position="156"/>
        <end position="175"/>
    </location>
</feature>
<dbReference type="PANTHER" id="PTHR43229">
    <property type="entry name" value="NODULATION PROTEIN J"/>
    <property type="match status" value="1"/>
</dbReference>
<dbReference type="RefSeq" id="WP_119704851.1">
    <property type="nucleotide sequence ID" value="NZ_JBHSOI010000002.1"/>
</dbReference>
<dbReference type="OrthoDB" id="160207at2"/>
<evidence type="ECO:0000259" key="7">
    <source>
        <dbReference type="PROSITE" id="PS51012"/>
    </source>
</evidence>
<protein>
    <recommendedName>
        <fullName evidence="6">Transport permease protein</fullName>
    </recommendedName>
</protein>
<dbReference type="Pfam" id="PF01061">
    <property type="entry name" value="ABC2_membrane"/>
    <property type="match status" value="1"/>
</dbReference>
<feature type="transmembrane region" description="Helical" evidence="6">
    <location>
        <begin position="77"/>
        <end position="96"/>
    </location>
</feature>
<feature type="domain" description="ABC transmembrane type-2" evidence="7">
    <location>
        <begin position="39"/>
        <end position="262"/>
    </location>
</feature>
<organism evidence="8 9">
    <name type="scientific">Aeromicrobium endophyticum</name>
    <dbReference type="NCBI Taxonomy" id="2292704"/>
    <lineage>
        <taxon>Bacteria</taxon>
        <taxon>Bacillati</taxon>
        <taxon>Actinomycetota</taxon>
        <taxon>Actinomycetes</taxon>
        <taxon>Propionibacteriales</taxon>
        <taxon>Nocardioidaceae</taxon>
        <taxon>Aeromicrobium</taxon>
    </lineage>
</organism>
<sequence length="262" mass="27314">MTSAPTRLDLSPRPGSATRPAMLRAQTTMELRLQLRNAEQVLLTMVIPLVLLVLGSQADQIVDLGPGRTIDIITPGILALAVLSTSFTSLAIATGFERRYGIIKRLGASPLPRWGLLFGKIGAVVIIEVAQLAVLSGVGLALGWQPHGGVVAASQMVALLVLGTAAFGSLGLLIAGTLRAEATLAVANLVYVLLLVGGGLLVPLSRYPTAARHVLDLLPSGALGQGLRDTFAGDGPTAFATVVLLVWTVCASLLVSRTFKWE</sequence>
<comment type="similarity">
    <text evidence="6">Belongs to the ABC-2 integral membrane protein family.</text>
</comment>
<keyword evidence="6" id="KW-0813">Transport</keyword>
<evidence type="ECO:0000256" key="4">
    <source>
        <dbReference type="ARBA" id="ARBA00023136"/>
    </source>
</evidence>
<keyword evidence="3 6" id="KW-1133">Transmembrane helix</keyword>
<dbReference type="GO" id="GO:0140359">
    <property type="term" value="F:ABC-type transporter activity"/>
    <property type="evidence" value="ECO:0007669"/>
    <property type="project" value="InterPro"/>
</dbReference>
<dbReference type="PANTHER" id="PTHR43229:SF2">
    <property type="entry name" value="NODULATION PROTEIN J"/>
    <property type="match status" value="1"/>
</dbReference>
<gene>
    <name evidence="8" type="ORF">DX116_13955</name>
</gene>
<reference evidence="8 9" key="1">
    <citation type="submission" date="2018-08" db="EMBL/GenBank/DDBJ databases">
        <title>Aeromicrobium sp. M2KJ-4, whole genome shotgun sequence.</title>
        <authorList>
            <person name="Tuo L."/>
        </authorList>
    </citation>
    <scope>NUCLEOTIDE SEQUENCE [LARGE SCALE GENOMIC DNA]</scope>
    <source>
        <strain evidence="8 9">M2KJ-4</strain>
    </source>
</reference>
<evidence type="ECO:0000256" key="2">
    <source>
        <dbReference type="ARBA" id="ARBA00022692"/>
    </source>
</evidence>
<keyword evidence="4 6" id="KW-0472">Membrane</keyword>
<evidence type="ECO:0000256" key="5">
    <source>
        <dbReference type="ARBA" id="ARBA00023251"/>
    </source>
</evidence>
<comment type="subcellular location">
    <subcellularLocation>
        <location evidence="6">Cell membrane</location>
        <topology evidence="6">Multi-pass membrane protein</topology>
    </subcellularLocation>
    <subcellularLocation>
        <location evidence="1">Membrane</location>
        <topology evidence="1">Multi-pass membrane protein</topology>
    </subcellularLocation>
</comment>
<keyword evidence="6" id="KW-1003">Cell membrane</keyword>
<dbReference type="GO" id="GO:0043190">
    <property type="term" value="C:ATP-binding cassette (ABC) transporter complex"/>
    <property type="evidence" value="ECO:0007669"/>
    <property type="project" value="InterPro"/>
</dbReference>
<keyword evidence="5" id="KW-0046">Antibiotic resistance</keyword>
<feature type="transmembrane region" description="Helical" evidence="6">
    <location>
        <begin position="117"/>
        <end position="144"/>
    </location>
</feature>
<name>A0A371P2X5_9ACTN</name>
<dbReference type="EMBL" id="QUBR01000002">
    <property type="protein sequence ID" value="REK70255.1"/>
    <property type="molecule type" value="Genomic_DNA"/>
</dbReference>
<dbReference type="AlphaFoldDB" id="A0A371P2X5"/>
<proteinExistence type="inferred from homology"/>
<evidence type="ECO:0000256" key="6">
    <source>
        <dbReference type="RuleBase" id="RU361157"/>
    </source>
</evidence>
<dbReference type="InterPro" id="IPR051784">
    <property type="entry name" value="Nod_factor_ABC_transporter"/>
</dbReference>
<keyword evidence="9" id="KW-1185">Reference proteome</keyword>
<feature type="transmembrane region" description="Helical" evidence="6">
    <location>
        <begin position="237"/>
        <end position="256"/>
    </location>
</feature>
<feature type="transmembrane region" description="Helical" evidence="6">
    <location>
        <begin position="41"/>
        <end position="57"/>
    </location>
</feature>